<organism evidence="2">
    <name type="scientific">Sesamum angustifolium</name>
    <dbReference type="NCBI Taxonomy" id="2727405"/>
    <lineage>
        <taxon>Eukaryota</taxon>
        <taxon>Viridiplantae</taxon>
        <taxon>Streptophyta</taxon>
        <taxon>Embryophyta</taxon>
        <taxon>Tracheophyta</taxon>
        <taxon>Spermatophyta</taxon>
        <taxon>Magnoliopsida</taxon>
        <taxon>eudicotyledons</taxon>
        <taxon>Gunneridae</taxon>
        <taxon>Pentapetalae</taxon>
        <taxon>asterids</taxon>
        <taxon>lamiids</taxon>
        <taxon>Lamiales</taxon>
        <taxon>Pedaliaceae</taxon>
        <taxon>Sesamum</taxon>
    </lineage>
</organism>
<feature type="compositionally biased region" description="Low complexity" evidence="1">
    <location>
        <begin position="30"/>
        <end position="42"/>
    </location>
</feature>
<comment type="caution">
    <text evidence="2">The sequence shown here is derived from an EMBL/GenBank/DDBJ whole genome shotgun (WGS) entry which is preliminary data.</text>
</comment>
<dbReference type="AlphaFoldDB" id="A0AAW2J242"/>
<reference evidence="2" key="1">
    <citation type="submission" date="2020-06" db="EMBL/GenBank/DDBJ databases">
        <authorList>
            <person name="Li T."/>
            <person name="Hu X."/>
            <person name="Zhang T."/>
            <person name="Song X."/>
            <person name="Zhang H."/>
            <person name="Dai N."/>
            <person name="Sheng W."/>
            <person name="Hou X."/>
            <person name="Wei L."/>
        </authorList>
    </citation>
    <scope>NUCLEOTIDE SEQUENCE</scope>
    <source>
        <strain evidence="2">G01</strain>
        <tissue evidence="2">Leaf</tissue>
    </source>
</reference>
<name>A0AAW2J242_9LAMI</name>
<reference evidence="2" key="2">
    <citation type="journal article" date="2024" name="Plant">
        <title>Genomic evolution and insights into agronomic trait innovations of Sesamum species.</title>
        <authorList>
            <person name="Miao H."/>
            <person name="Wang L."/>
            <person name="Qu L."/>
            <person name="Liu H."/>
            <person name="Sun Y."/>
            <person name="Le M."/>
            <person name="Wang Q."/>
            <person name="Wei S."/>
            <person name="Zheng Y."/>
            <person name="Lin W."/>
            <person name="Duan Y."/>
            <person name="Cao H."/>
            <person name="Xiong S."/>
            <person name="Wang X."/>
            <person name="Wei L."/>
            <person name="Li C."/>
            <person name="Ma Q."/>
            <person name="Ju M."/>
            <person name="Zhao R."/>
            <person name="Li G."/>
            <person name="Mu C."/>
            <person name="Tian Q."/>
            <person name="Mei H."/>
            <person name="Zhang T."/>
            <person name="Gao T."/>
            <person name="Zhang H."/>
        </authorList>
    </citation>
    <scope>NUCLEOTIDE SEQUENCE</scope>
    <source>
        <strain evidence="2">G01</strain>
    </source>
</reference>
<proteinExistence type="predicted"/>
<dbReference type="EMBL" id="JACGWK010001450">
    <property type="protein sequence ID" value="KAL0288349.1"/>
    <property type="molecule type" value="Genomic_DNA"/>
</dbReference>
<feature type="region of interest" description="Disordered" evidence="1">
    <location>
        <begin position="13"/>
        <end position="98"/>
    </location>
</feature>
<protein>
    <submittedName>
        <fullName evidence="2">Uncharacterized protein</fullName>
    </submittedName>
</protein>
<accession>A0AAW2J242</accession>
<gene>
    <name evidence="2" type="ORF">Sangu_2662500</name>
</gene>
<sequence length="98" mass="10424">MLNKYLCDYATGECSGGIPPSRSPRVNPTSSASKGKRSSSPSIGATLEGPSKRMRASSLGTPPQHVLLGLHLHHPPPPLFKEERGFPSKPCRTSSDSL</sequence>
<evidence type="ECO:0000313" key="2">
    <source>
        <dbReference type="EMBL" id="KAL0288349.1"/>
    </source>
</evidence>
<evidence type="ECO:0000256" key="1">
    <source>
        <dbReference type="SAM" id="MobiDB-lite"/>
    </source>
</evidence>